<feature type="domain" description="PAS" evidence="9">
    <location>
        <begin position="1"/>
        <end position="70"/>
    </location>
</feature>
<dbReference type="Gene3D" id="3.40.50.2300">
    <property type="match status" value="1"/>
</dbReference>
<evidence type="ECO:0000256" key="4">
    <source>
        <dbReference type="ARBA" id="ARBA00022679"/>
    </source>
</evidence>
<dbReference type="SUPFAM" id="SSF52172">
    <property type="entry name" value="CheY-like"/>
    <property type="match status" value="1"/>
</dbReference>
<dbReference type="InterPro" id="IPR003661">
    <property type="entry name" value="HisK_dim/P_dom"/>
</dbReference>
<dbReference type="SUPFAM" id="SSF55874">
    <property type="entry name" value="ATPase domain of HSP90 chaperone/DNA topoisomerase II/histidine kinase"/>
    <property type="match status" value="1"/>
</dbReference>
<evidence type="ECO:0000259" key="8">
    <source>
        <dbReference type="PROSITE" id="PS50110"/>
    </source>
</evidence>
<dbReference type="SMART" id="SM00388">
    <property type="entry name" value="HisKA"/>
    <property type="match status" value="1"/>
</dbReference>
<dbReference type="SMART" id="SM00086">
    <property type="entry name" value="PAC"/>
    <property type="match status" value="4"/>
</dbReference>
<dbReference type="Gene3D" id="1.10.287.130">
    <property type="match status" value="1"/>
</dbReference>
<evidence type="ECO:0000256" key="3">
    <source>
        <dbReference type="ARBA" id="ARBA00022553"/>
    </source>
</evidence>
<dbReference type="Pfam" id="PF08448">
    <property type="entry name" value="PAS_4"/>
    <property type="match status" value="1"/>
</dbReference>
<evidence type="ECO:0000259" key="10">
    <source>
        <dbReference type="PROSITE" id="PS50113"/>
    </source>
</evidence>
<dbReference type="SMART" id="SM00448">
    <property type="entry name" value="REC"/>
    <property type="match status" value="1"/>
</dbReference>
<dbReference type="InterPro" id="IPR035965">
    <property type="entry name" value="PAS-like_dom_sf"/>
</dbReference>
<dbReference type="Gene3D" id="2.10.70.100">
    <property type="match status" value="1"/>
</dbReference>
<gene>
    <name evidence="11" type="ORF">LXT13_01575</name>
</gene>
<feature type="domain" description="PAS" evidence="9">
    <location>
        <begin position="410"/>
        <end position="455"/>
    </location>
</feature>
<dbReference type="PRINTS" id="PR00344">
    <property type="entry name" value="BCTRLSENSOR"/>
</dbReference>
<dbReference type="InterPro" id="IPR036890">
    <property type="entry name" value="HATPase_C_sf"/>
</dbReference>
<dbReference type="PROSITE" id="PS50110">
    <property type="entry name" value="RESPONSE_REGULATORY"/>
    <property type="match status" value="1"/>
</dbReference>
<dbReference type="EMBL" id="JAJTWU010000001">
    <property type="protein sequence ID" value="MCE4553136.1"/>
    <property type="molecule type" value="Genomic_DNA"/>
</dbReference>
<dbReference type="InterPro" id="IPR001610">
    <property type="entry name" value="PAC"/>
</dbReference>
<evidence type="ECO:0000313" key="11">
    <source>
        <dbReference type="EMBL" id="MCE4553136.1"/>
    </source>
</evidence>
<evidence type="ECO:0000256" key="6">
    <source>
        <dbReference type="PROSITE-ProRule" id="PRU00169"/>
    </source>
</evidence>
<proteinExistence type="predicted"/>
<evidence type="ECO:0000256" key="1">
    <source>
        <dbReference type="ARBA" id="ARBA00000085"/>
    </source>
</evidence>
<dbReference type="Pfam" id="PF13426">
    <property type="entry name" value="PAS_9"/>
    <property type="match status" value="1"/>
</dbReference>
<keyword evidence="12" id="KW-1185">Reference proteome</keyword>
<dbReference type="InterPro" id="IPR000700">
    <property type="entry name" value="PAS-assoc_C"/>
</dbReference>
<keyword evidence="4" id="KW-0808">Transferase</keyword>
<evidence type="ECO:0000259" key="7">
    <source>
        <dbReference type="PROSITE" id="PS50109"/>
    </source>
</evidence>
<dbReference type="PROSITE" id="PS50113">
    <property type="entry name" value="PAC"/>
    <property type="match status" value="3"/>
</dbReference>
<dbReference type="InterPro" id="IPR036097">
    <property type="entry name" value="HisK_dim/P_sf"/>
</dbReference>
<dbReference type="CDD" id="cd00082">
    <property type="entry name" value="HisKA"/>
    <property type="match status" value="1"/>
</dbReference>
<dbReference type="InterPro" id="IPR013655">
    <property type="entry name" value="PAS_fold_3"/>
</dbReference>
<feature type="domain" description="PAS" evidence="9">
    <location>
        <begin position="255"/>
        <end position="309"/>
    </location>
</feature>
<dbReference type="NCBIfam" id="TIGR00229">
    <property type="entry name" value="sensory_box"/>
    <property type="match status" value="3"/>
</dbReference>
<dbReference type="CDD" id="cd17580">
    <property type="entry name" value="REC_2_DhkD-like"/>
    <property type="match status" value="1"/>
</dbReference>
<dbReference type="PANTHER" id="PTHR43047">
    <property type="entry name" value="TWO-COMPONENT HISTIDINE PROTEIN KINASE"/>
    <property type="match status" value="1"/>
</dbReference>
<dbReference type="Proteomes" id="UP001200741">
    <property type="component" value="Unassembled WGS sequence"/>
</dbReference>
<organism evidence="11 12">
    <name type="scientific">Pelomonas cellulosilytica</name>
    <dbReference type="NCBI Taxonomy" id="2906762"/>
    <lineage>
        <taxon>Bacteria</taxon>
        <taxon>Pseudomonadati</taxon>
        <taxon>Pseudomonadota</taxon>
        <taxon>Betaproteobacteria</taxon>
        <taxon>Burkholderiales</taxon>
        <taxon>Sphaerotilaceae</taxon>
        <taxon>Roseateles</taxon>
    </lineage>
</organism>
<comment type="catalytic activity">
    <reaction evidence="1">
        <text>ATP + protein L-histidine = ADP + protein N-phospho-L-histidine.</text>
        <dbReference type="EC" id="2.7.13.3"/>
    </reaction>
</comment>
<keyword evidence="5" id="KW-0418">Kinase</keyword>
<dbReference type="PROSITE" id="PS50112">
    <property type="entry name" value="PAS"/>
    <property type="match status" value="3"/>
</dbReference>
<dbReference type="Pfam" id="PF00512">
    <property type="entry name" value="HisKA"/>
    <property type="match status" value="1"/>
</dbReference>
<dbReference type="RefSeq" id="WP_233369845.1">
    <property type="nucleotide sequence ID" value="NZ_JAJTWU010000001.1"/>
</dbReference>
<reference evidence="11 12" key="1">
    <citation type="submission" date="2021-12" db="EMBL/GenBank/DDBJ databases">
        <title>Genome seq of P8.</title>
        <authorList>
            <person name="Seo T."/>
        </authorList>
    </citation>
    <scope>NUCLEOTIDE SEQUENCE [LARGE SCALE GENOMIC DNA]</scope>
    <source>
        <strain evidence="11 12">P8</strain>
    </source>
</reference>
<dbReference type="Gene3D" id="3.30.450.20">
    <property type="entry name" value="PAS domain"/>
    <property type="match status" value="4"/>
</dbReference>
<dbReference type="SUPFAM" id="SSF47384">
    <property type="entry name" value="Homodimeric domain of signal transducing histidine kinase"/>
    <property type="match status" value="1"/>
</dbReference>
<accession>A0ABS8XJV6</accession>
<dbReference type="EC" id="2.7.13.3" evidence="2"/>
<dbReference type="Pfam" id="PF00072">
    <property type="entry name" value="Response_reg"/>
    <property type="match status" value="1"/>
</dbReference>
<dbReference type="CDD" id="cd00130">
    <property type="entry name" value="PAS"/>
    <property type="match status" value="3"/>
</dbReference>
<feature type="domain" description="Histidine kinase" evidence="7">
    <location>
        <begin position="521"/>
        <end position="739"/>
    </location>
</feature>
<feature type="domain" description="Response regulatory" evidence="8">
    <location>
        <begin position="760"/>
        <end position="876"/>
    </location>
</feature>
<dbReference type="SUPFAM" id="SSF55785">
    <property type="entry name" value="PYP-like sensor domain (PAS domain)"/>
    <property type="match status" value="4"/>
</dbReference>
<dbReference type="Gene3D" id="3.30.565.10">
    <property type="entry name" value="Histidine kinase-like ATPase, C-terminal domain"/>
    <property type="match status" value="1"/>
</dbReference>
<dbReference type="Pfam" id="PF02518">
    <property type="entry name" value="HATPase_c"/>
    <property type="match status" value="1"/>
</dbReference>
<dbReference type="SMART" id="SM00091">
    <property type="entry name" value="PAS"/>
    <property type="match status" value="4"/>
</dbReference>
<evidence type="ECO:0000259" key="9">
    <source>
        <dbReference type="PROSITE" id="PS50112"/>
    </source>
</evidence>
<feature type="domain" description="PAC" evidence="10">
    <location>
        <begin position="458"/>
        <end position="510"/>
    </location>
</feature>
<dbReference type="InterPro" id="IPR004358">
    <property type="entry name" value="Sig_transdc_His_kin-like_C"/>
</dbReference>
<dbReference type="PROSITE" id="PS50109">
    <property type="entry name" value="HIS_KIN"/>
    <property type="match status" value="1"/>
</dbReference>
<dbReference type="PANTHER" id="PTHR43047:SF72">
    <property type="entry name" value="OSMOSENSING HISTIDINE PROTEIN KINASE SLN1"/>
    <property type="match status" value="1"/>
</dbReference>
<sequence length="878" mass="97488">MRTELDSIYRSAPIGLAVLDREFRFLSINERLAEMNGVTVEAHLGRTVRELLPALADQAEPLLRQVLESGHAINDLEIRGETPAQPGVERVWREQIMPMRDEAGVVQRLSIVAEEVTEQRRAEDALRRSRQNLELAMEAAGQAMWEWRIPEDRMQYTGNWGQVLGFFPGQTGRTRRDWLSLVLPGDRDRANACLDAYLQGSTPSFDCECRMGHARGHTAWVALQGKIVDTDAQGHPLRMIGVARDVTAAHRDREELQYQAQLLQLAFDGIFVWTPAGGIEYWNHGAEMQYGYSAAEALGRPPNQLLHTEYPGPEAHKDEALRNSGFWRGELIHVTKDGRRITVNAVMQRVSDGNERVLEITRDISEAKAYEALLLDRERALQHSQQRLQVALDAGHMGVWDWVPSREDCFWSPEVYSLLGLPADRLPLTREFLAMVHPDDRATLDAVMADVLVRGGDYETEFRVTRPDGEVRWLVSRGRVLHEPAGSGTRMVGVNFDITERKRIEQVLQQADERRTEFLAMLAHELRNPLAPITNAVYLLEKAGTDAARRQTAIDILHRQTAQLTRLVDDLLEGSRITQGRIELRLENVLIATSVFQAIEAVRPLARERGQTLTVKVPPDLDLVADPARLTQIVSNLVTNAVKYTQPGGHIAVLVRARNDDKLTIAVQDDGPGISDALKPHLFELFTQDRRTLERSQGGLGIGLALVKRLAELHGGDVRHETPRSGVGARFVVCLPRHRSLDAAALPSSMPTPPRLAPLDLLVVDDNLDAARSLAALLEMDGHAVALAHDGEQALDAAACHWPEVVLLDLGLPRIDGLEVARRLRAVADGRPLILVATSGYAQVSDRLATAAAGFDAHLAKPVELEQIYAAIECCLAA</sequence>
<feature type="modified residue" description="4-aspartylphosphate" evidence="6">
    <location>
        <position position="809"/>
    </location>
</feature>
<protein>
    <recommendedName>
        <fullName evidence="2">histidine kinase</fullName>
        <ecNumber evidence="2">2.7.13.3</ecNumber>
    </recommendedName>
</protein>
<dbReference type="InterPro" id="IPR005467">
    <property type="entry name" value="His_kinase_dom"/>
</dbReference>
<dbReference type="SMART" id="SM00387">
    <property type="entry name" value="HATPase_c"/>
    <property type="match status" value="1"/>
</dbReference>
<comment type="caution">
    <text evidence="11">The sequence shown here is derived from an EMBL/GenBank/DDBJ whole genome shotgun (WGS) entry which is preliminary data.</text>
</comment>
<dbReference type="InterPro" id="IPR011006">
    <property type="entry name" value="CheY-like_superfamily"/>
</dbReference>
<keyword evidence="3 6" id="KW-0597">Phosphoprotein</keyword>
<dbReference type="InterPro" id="IPR001789">
    <property type="entry name" value="Sig_transdc_resp-reg_receiver"/>
</dbReference>
<evidence type="ECO:0000256" key="5">
    <source>
        <dbReference type="ARBA" id="ARBA00022777"/>
    </source>
</evidence>
<name>A0ABS8XJV6_9BURK</name>
<dbReference type="InterPro" id="IPR003594">
    <property type="entry name" value="HATPase_dom"/>
</dbReference>
<feature type="domain" description="PAC" evidence="10">
    <location>
        <begin position="74"/>
        <end position="128"/>
    </location>
</feature>
<evidence type="ECO:0000256" key="2">
    <source>
        <dbReference type="ARBA" id="ARBA00012438"/>
    </source>
</evidence>
<evidence type="ECO:0000313" key="12">
    <source>
        <dbReference type="Proteomes" id="UP001200741"/>
    </source>
</evidence>
<dbReference type="InterPro" id="IPR000014">
    <property type="entry name" value="PAS"/>
</dbReference>
<dbReference type="InterPro" id="IPR013656">
    <property type="entry name" value="PAS_4"/>
</dbReference>
<dbReference type="Pfam" id="PF08447">
    <property type="entry name" value="PAS_3"/>
    <property type="match status" value="2"/>
</dbReference>
<feature type="domain" description="PAC" evidence="10">
    <location>
        <begin position="205"/>
        <end position="258"/>
    </location>
</feature>